<evidence type="ECO:0000256" key="6">
    <source>
        <dbReference type="SAM" id="MobiDB-lite"/>
    </source>
</evidence>
<proteinExistence type="predicted"/>
<keyword evidence="3" id="KW-0732">Signal</keyword>
<keyword evidence="10" id="KW-1185">Reference proteome</keyword>
<reference evidence="9" key="1">
    <citation type="submission" date="2022-05" db="EMBL/GenBank/DDBJ databases">
        <title>The Musa troglodytarum L. genome provides insights into the mechanism of non-climacteric behaviour and enrichment of carotenoids.</title>
        <authorList>
            <person name="Wang J."/>
        </authorList>
    </citation>
    <scope>NUCLEOTIDE SEQUENCE</scope>
    <source>
        <tissue evidence="9">Leaf</tissue>
    </source>
</reference>
<organism evidence="9 10">
    <name type="scientific">Musa troglodytarum</name>
    <name type="common">fe'i banana</name>
    <dbReference type="NCBI Taxonomy" id="320322"/>
    <lineage>
        <taxon>Eukaryota</taxon>
        <taxon>Viridiplantae</taxon>
        <taxon>Streptophyta</taxon>
        <taxon>Embryophyta</taxon>
        <taxon>Tracheophyta</taxon>
        <taxon>Spermatophyta</taxon>
        <taxon>Magnoliopsida</taxon>
        <taxon>Liliopsida</taxon>
        <taxon>Zingiberales</taxon>
        <taxon>Musaceae</taxon>
        <taxon>Musa</taxon>
    </lineage>
</organism>
<evidence type="ECO:0000256" key="2">
    <source>
        <dbReference type="ARBA" id="ARBA00022692"/>
    </source>
</evidence>
<evidence type="ECO:0000256" key="1">
    <source>
        <dbReference type="ARBA" id="ARBA00004141"/>
    </source>
</evidence>
<feature type="domain" description="GOST seven transmembrane" evidence="8">
    <location>
        <begin position="65"/>
        <end position="195"/>
    </location>
</feature>
<dbReference type="OrthoDB" id="29657at2759"/>
<protein>
    <submittedName>
        <fullName evidence="9">Rhodopsin-like GPCR transmembrane domain</fullName>
    </submittedName>
</protein>
<dbReference type="Pfam" id="PF06814">
    <property type="entry name" value="GOST_TM"/>
    <property type="match status" value="1"/>
</dbReference>
<feature type="transmembrane region" description="Helical" evidence="7">
    <location>
        <begin position="134"/>
        <end position="156"/>
    </location>
</feature>
<gene>
    <name evidence="9" type="ORF">MUK42_11105</name>
</gene>
<evidence type="ECO:0000256" key="3">
    <source>
        <dbReference type="ARBA" id="ARBA00022729"/>
    </source>
</evidence>
<sequence>SHSSTPSSASPTPPSPPSGPPFSSACAAPPSGSTTSCSQSSSSRPSVCFARPRRSPTSSARGRPGWNVLFYIFGFLKGILVFILMILIGTGWSSNPTSKTAKKVLMAVIPIQVVANMAQVAIDKSGRYANDWATWKLLFLLVDVVCCCAVLFPIFWSIKSLQEAARTDGKAAVNRLKLTFFRQYCIVVITRVVVYALLAITSYQYM</sequence>
<dbReference type="GO" id="GO:0016020">
    <property type="term" value="C:membrane"/>
    <property type="evidence" value="ECO:0007669"/>
    <property type="project" value="UniProtKB-SubCell"/>
</dbReference>
<feature type="compositionally biased region" description="Pro residues" evidence="6">
    <location>
        <begin position="11"/>
        <end position="20"/>
    </location>
</feature>
<feature type="compositionally biased region" description="Low complexity" evidence="6">
    <location>
        <begin position="21"/>
        <end position="46"/>
    </location>
</feature>
<feature type="compositionally biased region" description="Low complexity" evidence="6">
    <location>
        <begin position="1"/>
        <end position="10"/>
    </location>
</feature>
<evidence type="ECO:0000313" key="9">
    <source>
        <dbReference type="EMBL" id="URD74170.1"/>
    </source>
</evidence>
<feature type="non-terminal residue" evidence="9">
    <location>
        <position position="1"/>
    </location>
</feature>
<accession>A0A9E7EBH9</accession>
<keyword evidence="4 7" id="KW-1133">Transmembrane helix</keyword>
<feature type="transmembrane region" description="Helical" evidence="7">
    <location>
        <begin position="104"/>
        <end position="122"/>
    </location>
</feature>
<dbReference type="PANTHER" id="PTHR21229:SF22">
    <property type="entry name" value="DBJ|BAA84809.1"/>
    <property type="match status" value="1"/>
</dbReference>
<feature type="transmembrane region" description="Helical" evidence="7">
    <location>
        <begin position="184"/>
        <end position="205"/>
    </location>
</feature>
<comment type="subcellular location">
    <subcellularLocation>
        <location evidence="1">Membrane</location>
        <topology evidence="1">Multi-pass membrane protein</topology>
    </subcellularLocation>
</comment>
<dbReference type="InterPro" id="IPR053937">
    <property type="entry name" value="GOST_TM"/>
</dbReference>
<evidence type="ECO:0000313" key="10">
    <source>
        <dbReference type="Proteomes" id="UP001055439"/>
    </source>
</evidence>
<dbReference type="Proteomes" id="UP001055439">
    <property type="component" value="Chromosome 1"/>
</dbReference>
<dbReference type="EMBL" id="CP097502">
    <property type="protein sequence ID" value="URD74170.1"/>
    <property type="molecule type" value="Genomic_DNA"/>
</dbReference>
<name>A0A9E7EBH9_9LILI</name>
<keyword evidence="5 7" id="KW-0472">Membrane</keyword>
<evidence type="ECO:0000256" key="4">
    <source>
        <dbReference type="ARBA" id="ARBA00022989"/>
    </source>
</evidence>
<dbReference type="AlphaFoldDB" id="A0A9E7EBH9"/>
<dbReference type="PANTHER" id="PTHR21229">
    <property type="entry name" value="LUNG SEVEN TRANSMEMBRANE RECEPTOR"/>
    <property type="match status" value="1"/>
</dbReference>
<evidence type="ECO:0000256" key="7">
    <source>
        <dbReference type="SAM" id="Phobius"/>
    </source>
</evidence>
<dbReference type="InterPro" id="IPR009637">
    <property type="entry name" value="GPR107/GPR108-like"/>
</dbReference>
<dbReference type="GO" id="GO:0005794">
    <property type="term" value="C:Golgi apparatus"/>
    <property type="evidence" value="ECO:0007669"/>
    <property type="project" value="TreeGrafter"/>
</dbReference>
<feature type="region of interest" description="Disordered" evidence="6">
    <location>
        <begin position="1"/>
        <end position="61"/>
    </location>
</feature>
<evidence type="ECO:0000256" key="5">
    <source>
        <dbReference type="ARBA" id="ARBA00023136"/>
    </source>
</evidence>
<feature type="transmembrane region" description="Helical" evidence="7">
    <location>
        <begin position="68"/>
        <end position="92"/>
    </location>
</feature>
<evidence type="ECO:0000259" key="8">
    <source>
        <dbReference type="Pfam" id="PF06814"/>
    </source>
</evidence>
<keyword evidence="2 7" id="KW-0812">Transmembrane</keyword>